<dbReference type="PANTHER" id="PTHR34300:SF2">
    <property type="entry name" value="QUEUOSINE PRECURSOR TRANSPORTER-RELATED"/>
    <property type="match status" value="1"/>
</dbReference>
<keyword evidence="1" id="KW-0812">Transmembrane</keyword>
<sequence length="201" mass="22659">MESLTFWLLWASGLAISTFVGAYVVRNHRDTYGYVFLSTMLAIYIVSANILVPRLITFYLIGTAFVLVTGSVIWAYTAQISDMINEIYGKRHAYFSAFLAYLSNLMFVAFILMAFQLTPLVEEGEDWFVSFFSVAGRVLIASICSYTAANYVDIRVFARIKRWAFDREQTAGNILAFSALRSSVSDGLNMIIDNIVFYSIA</sequence>
<evidence type="ECO:0000313" key="2">
    <source>
        <dbReference type="EMBL" id="KKK78547.1"/>
    </source>
</evidence>
<feature type="transmembrane region" description="Helical" evidence="1">
    <location>
        <begin position="6"/>
        <end position="25"/>
    </location>
</feature>
<organism evidence="2">
    <name type="scientific">marine sediment metagenome</name>
    <dbReference type="NCBI Taxonomy" id="412755"/>
    <lineage>
        <taxon>unclassified sequences</taxon>
        <taxon>metagenomes</taxon>
        <taxon>ecological metagenomes</taxon>
    </lineage>
</organism>
<dbReference type="InterPro" id="IPR003744">
    <property type="entry name" value="YhhQ"/>
</dbReference>
<comment type="caution">
    <text evidence="2">The sequence shown here is derived from an EMBL/GenBank/DDBJ whole genome shotgun (WGS) entry which is preliminary data.</text>
</comment>
<dbReference type="Pfam" id="PF02592">
    <property type="entry name" value="Vut_1"/>
    <property type="match status" value="1"/>
</dbReference>
<name>A0A0F8YAV0_9ZZZZ</name>
<feature type="non-terminal residue" evidence="2">
    <location>
        <position position="201"/>
    </location>
</feature>
<evidence type="ECO:0000256" key="1">
    <source>
        <dbReference type="SAM" id="Phobius"/>
    </source>
</evidence>
<feature type="transmembrane region" description="Helical" evidence="1">
    <location>
        <begin position="58"/>
        <end position="81"/>
    </location>
</feature>
<protein>
    <submittedName>
        <fullName evidence="2">Uncharacterized protein</fullName>
    </submittedName>
</protein>
<dbReference type="PANTHER" id="PTHR34300">
    <property type="entry name" value="QUEUOSINE PRECURSOR TRANSPORTER-RELATED"/>
    <property type="match status" value="1"/>
</dbReference>
<keyword evidence="1" id="KW-0472">Membrane</keyword>
<dbReference type="NCBIfam" id="TIGR00697">
    <property type="entry name" value="queuosine precursor transporter"/>
    <property type="match status" value="1"/>
</dbReference>
<feature type="transmembrane region" description="Helical" evidence="1">
    <location>
        <begin position="32"/>
        <end position="52"/>
    </location>
</feature>
<feature type="transmembrane region" description="Helical" evidence="1">
    <location>
        <begin position="127"/>
        <end position="152"/>
    </location>
</feature>
<keyword evidence="1" id="KW-1133">Transmembrane helix</keyword>
<reference evidence="2" key="1">
    <citation type="journal article" date="2015" name="Nature">
        <title>Complex archaea that bridge the gap between prokaryotes and eukaryotes.</title>
        <authorList>
            <person name="Spang A."/>
            <person name="Saw J.H."/>
            <person name="Jorgensen S.L."/>
            <person name="Zaremba-Niedzwiedzka K."/>
            <person name="Martijn J."/>
            <person name="Lind A.E."/>
            <person name="van Eijk R."/>
            <person name="Schleper C."/>
            <person name="Guy L."/>
            <person name="Ettema T.J."/>
        </authorList>
    </citation>
    <scope>NUCLEOTIDE SEQUENCE</scope>
</reference>
<dbReference type="EMBL" id="LAZR01054445">
    <property type="protein sequence ID" value="KKK78547.1"/>
    <property type="molecule type" value="Genomic_DNA"/>
</dbReference>
<feature type="transmembrane region" description="Helical" evidence="1">
    <location>
        <begin position="93"/>
        <end position="115"/>
    </location>
</feature>
<accession>A0A0F8YAV0</accession>
<dbReference type="AlphaFoldDB" id="A0A0F8YAV0"/>
<gene>
    <name evidence="2" type="ORF">LCGC14_2842490</name>
</gene>
<proteinExistence type="predicted"/>